<dbReference type="PANTHER" id="PTHR11106">
    <property type="entry name" value="GANGLIOSIDE INDUCED DIFFERENTIATION ASSOCIATED PROTEIN 2-RELATED"/>
    <property type="match status" value="1"/>
</dbReference>
<protein>
    <submittedName>
        <fullName evidence="2">O-acetyl-ADP-ribose deacetylase</fullName>
        <ecNumber evidence="2">3.5.1.-</ecNumber>
    </submittedName>
</protein>
<dbReference type="PANTHER" id="PTHR11106:SF27">
    <property type="entry name" value="MACRO DOMAIN-CONTAINING PROTEIN"/>
    <property type="match status" value="1"/>
</dbReference>
<dbReference type="RefSeq" id="WP_146504758.1">
    <property type="nucleotide sequence ID" value="NZ_SJPG01000001.1"/>
</dbReference>
<gene>
    <name evidence="2" type="primary">ymdB_1</name>
    <name evidence="2" type="ORF">Pan54_37090</name>
</gene>
<accession>A0A5C5XJU4</accession>
<feature type="domain" description="Macro" evidence="1">
    <location>
        <begin position="1"/>
        <end position="178"/>
    </location>
</feature>
<evidence type="ECO:0000313" key="2">
    <source>
        <dbReference type="EMBL" id="TWT62958.1"/>
    </source>
</evidence>
<dbReference type="CDD" id="cd02908">
    <property type="entry name" value="Macro_OAADPr_deacetylase"/>
    <property type="match status" value="1"/>
</dbReference>
<dbReference type="SMART" id="SM00506">
    <property type="entry name" value="A1pp"/>
    <property type="match status" value="1"/>
</dbReference>
<dbReference type="AlphaFoldDB" id="A0A5C5XJU4"/>
<dbReference type="EC" id="3.5.1.-" evidence="2"/>
<comment type="caution">
    <text evidence="2">The sequence shown here is derived from an EMBL/GenBank/DDBJ whole genome shotgun (WGS) entry which is preliminary data.</text>
</comment>
<dbReference type="InterPro" id="IPR043472">
    <property type="entry name" value="Macro_dom-like"/>
</dbReference>
<reference evidence="2 3" key="1">
    <citation type="submission" date="2019-02" db="EMBL/GenBank/DDBJ databases">
        <title>Deep-cultivation of Planctomycetes and their phenomic and genomic characterization uncovers novel biology.</title>
        <authorList>
            <person name="Wiegand S."/>
            <person name="Jogler M."/>
            <person name="Boedeker C."/>
            <person name="Pinto D."/>
            <person name="Vollmers J."/>
            <person name="Rivas-Marin E."/>
            <person name="Kohn T."/>
            <person name="Peeters S.H."/>
            <person name="Heuer A."/>
            <person name="Rast P."/>
            <person name="Oberbeckmann S."/>
            <person name="Bunk B."/>
            <person name="Jeske O."/>
            <person name="Meyerdierks A."/>
            <person name="Storesund J.E."/>
            <person name="Kallscheuer N."/>
            <person name="Luecker S."/>
            <person name="Lage O.M."/>
            <person name="Pohl T."/>
            <person name="Merkel B.J."/>
            <person name="Hornburger P."/>
            <person name="Mueller R.-W."/>
            <person name="Bruemmer F."/>
            <person name="Labrenz M."/>
            <person name="Spormann A.M."/>
            <person name="Op Den Camp H."/>
            <person name="Overmann J."/>
            <person name="Amann R."/>
            <person name="Jetten M.S.M."/>
            <person name="Mascher T."/>
            <person name="Medema M.H."/>
            <person name="Devos D.P."/>
            <person name="Kaster A.-K."/>
            <person name="Ovreas L."/>
            <person name="Rohde M."/>
            <person name="Galperin M.Y."/>
            <person name="Jogler C."/>
        </authorList>
    </citation>
    <scope>NUCLEOTIDE SEQUENCE [LARGE SCALE GENOMIC DNA]</scope>
    <source>
        <strain evidence="2 3">Pan54</strain>
    </source>
</reference>
<dbReference type="EMBL" id="SJPG01000001">
    <property type="protein sequence ID" value="TWT62958.1"/>
    <property type="molecule type" value="Genomic_DNA"/>
</dbReference>
<sequence length="178" mass="19013">MKRRLGNCIVELAIGDITAEQTDAIVNAANSELAGGGGVDGAIHAAAGPTIMQQTRKQYPDGCPTGSAVATNGGLLNVKYIFHTVGPIWRGGRLGEEADLRSAYRSCLQLAIDFQCESLSFPAISTGVYGYPLDLATEAALSEIQSFVKNNEAPQRIRCVLFNEGIYGAYARVLESWE</sequence>
<name>A0A5C5XJU4_9PLAN</name>
<dbReference type="Gene3D" id="3.40.220.10">
    <property type="entry name" value="Leucine Aminopeptidase, subunit E, domain 1"/>
    <property type="match status" value="1"/>
</dbReference>
<dbReference type="SUPFAM" id="SSF52949">
    <property type="entry name" value="Macro domain-like"/>
    <property type="match status" value="1"/>
</dbReference>
<dbReference type="GO" id="GO:0016787">
    <property type="term" value="F:hydrolase activity"/>
    <property type="evidence" value="ECO:0007669"/>
    <property type="project" value="UniProtKB-KW"/>
</dbReference>
<dbReference type="InterPro" id="IPR002589">
    <property type="entry name" value="Macro_dom"/>
</dbReference>
<dbReference type="OrthoDB" id="6194521at2"/>
<keyword evidence="2" id="KW-0378">Hydrolase</keyword>
<evidence type="ECO:0000259" key="1">
    <source>
        <dbReference type="PROSITE" id="PS51154"/>
    </source>
</evidence>
<evidence type="ECO:0000313" key="3">
    <source>
        <dbReference type="Proteomes" id="UP000316095"/>
    </source>
</evidence>
<dbReference type="Proteomes" id="UP000316095">
    <property type="component" value="Unassembled WGS sequence"/>
</dbReference>
<organism evidence="2 3">
    <name type="scientific">Rubinisphaera italica</name>
    <dbReference type="NCBI Taxonomy" id="2527969"/>
    <lineage>
        <taxon>Bacteria</taxon>
        <taxon>Pseudomonadati</taxon>
        <taxon>Planctomycetota</taxon>
        <taxon>Planctomycetia</taxon>
        <taxon>Planctomycetales</taxon>
        <taxon>Planctomycetaceae</taxon>
        <taxon>Rubinisphaera</taxon>
    </lineage>
</organism>
<proteinExistence type="predicted"/>
<keyword evidence="3" id="KW-1185">Reference proteome</keyword>
<dbReference type="Pfam" id="PF01661">
    <property type="entry name" value="Macro"/>
    <property type="match status" value="1"/>
</dbReference>
<dbReference type="PROSITE" id="PS51154">
    <property type="entry name" value="MACRO"/>
    <property type="match status" value="1"/>
</dbReference>